<feature type="binding site" evidence="5">
    <location>
        <position position="222"/>
    </location>
    <ligand>
        <name>dimethylallyl diphosphate</name>
        <dbReference type="ChEBI" id="CHEBI:57623"/>
    </ligand>
</feature>
<dbReference type="PANTHER" id="PTHR30426">
    <property type="entry name" value="4-HYDROXY-3-METHYLBUT-2-ENYL DIPHOSPHATE REDUCTASE"/>
    <property type="match status" value="1"/>
</dbReference>
<dbReference type="UniPathway" id="UPA00059">
    <property type="reaction ID" value="UER00105"/>
</dbReference>
<dbReference type="AlphaFoldDB" id="A0A4U8QBY6"/>
<evidence type="ECO:0000256" key="5">
    <source>
        <dbReference type="HAMAP-Rule" id="MF_00191"/>
    </source>
</evidence>
<feature type="binding site" evidence="5">
    <location>
        <position position="76"/>
    </location>
    <ligand>
        <name>dimethylallyl diphosphate</name>
        <dbReference type="ChEBI" id="CHEBI:57623"/>
    </ligand>
</feature>
<dbReference type="CDD" id="cd13944">
    <property type="entry name" value="lytB_ispH"/>
    <property type="match status" value="1"/>
</dbReference>
<feature type="binding site" evidence="5">
    <location>
        <position position="222"/>
    </location>
    <ligand>
        <name>isopentenyl diphosphate</name>
        <dbReference type="ChEBI" id="CHEBI:128769"/>
    </ligand>
</feature>
<feature type="binding site" evidence="5">
    <location>
        <position position="266"/>
    </location>
    <ligand>
        <name>(2E)-4-hydroxy-3-methylbut-2-enyl diphosphate</name>
        <dbReference type="ChEBI" id="CHEBI:128753"/>
    </ligand>
</feature>
<comment type="catalytic activity">
    <reaction evidence="5">
        <text>dimethylallyl diphosphate + 2 oxidized [2Fe-2S]-[ferredoxin] + H2O = (2E)-4-hydroxy-3-methylbut-2-enyl diphosphate + 2 reduced [2Fe-2S]-[ferredoxin] + 2 H(+)</text>
        <dbReference type="Rhea" id="RHEA:24825"/>
        <dbReference type="Rhea" id="RHEA-COMP:10000"/>
        <dbReference type="Rhea" id="RHEA-COMP:10001"/>
        <dbReference type="ChEBI" id="CHEBI:15377"/>
        <dbReference type="ChEBI" id="CHEBI:15378"/>
        <dbReference type="ChEBI" id="CHEBI:33737"/>
        <dbReference type="ChEBI" id="CHEBI:33738"/>
        <dbReference type="ChEBI" id="CHEBI:57623"/>
        <dbReference type="ChEBI" id="CHEBI:128753"/>
        <dbReference type="EC" id="1.17.7.4"/>
    </reaction>
</comment>
<dbReference type="GO" id="GO:0019288">
    <property type="term" value="P:isopentenyl diphosphate biosynthetic process, methylerythritol 4-phosphate pathway"/>
    <property type="evidence" value="ECO:0007669"/>
    <property type="project" value="UniProtKB-UniRule"/>
</dbReference>
<comment type="pathway">
    <text evidence="5">Isoprenoid biosynthesis; isopentenyl diphosphate biosynthesis via DXP pathway; isopentenyl diphosphate from 1-deoxy-D-xylulose 5-phosphate: step 6/6.</text>
</comment>
<feature type="binding site" evidence="5">
    <location>
        <position position="41"/>
    </location>
    <ligand>
        <name>(2E)-4-hydroxy-3-methylbut-2-enyl diphosphate</name>
        <dbReference type="ChEBI" id="CHEBI:128753"/>
    </ligand>
</feature>
<feature type="binding site" evidence="5">
    <location>
        <position position="223"/>
    </location>
    <ligand>
        <name>(2E)-4-hydroxy-3-methylbut-2-enyl diphosphate</name>
        <dbReference type="ChEBI" id="CHEBI:128753"/>
    </ligand>
</feature>
<comment type="pathway">
    <text evidence="5">Isoprenoid biosynthesis; dimethylallyl diphosphate biosynthesis; dimethylallyl diphosphate from (2E)-4-hydroxy-3-methylbutenyl diphosphate: step 1/1.</text>
</comment>
<gene>
    <name evidence="5 6" type="primary">ispH</name>
    <name evidence="6" type="ORF">DSM106044_00474</name>
</gene>
<dbReference type="Proteomes" id="UP000306509">
    <property type="component" value="Unassembled WGS sequence"/>
</dbReference>
<feature type="binding site" evidence="5">
    <location>
        <position position="76"/>
    </location>
    <ligand>
        <name>(2E)-4-hydroxy-3-methylbut-2-enyl diphosphate</name>
        <dbReference type="ChEBI" id="CHEBI:128753"/>
    </ligand>
</feature>
<feature type="binding site" evidence="5">
    <location>
        <position position="224"/>
    </location>
    <ligand>
        <name>(2E)-4-hydroxy-3-methylbut-2-enyl diphosphate</name>
        <dbReference type="ChEBI" id="CHEBI:128753"/>
    </ligand>
</feature>
<dbReference type="UniPathway" id="UPA00056">
    <property type="reaction ID" value="UER00097"/>
</dbReference>
<evidence type="ECO:0000313" key="7">
    <source>
        <dbReference type="Proteomes" id="UP000306509"/>
    </source>
</evidence>
<dbReference type="HAMAP" id="MF_00191">
    <property type="entry name" value="IspH"/>
    <property type="match status" value="1"/>
</dbReference>
<feature type="binding site" evidence="5">
    <location>
        <position position="223"/>
    </location>
    <ligand>
        <name>dimethylallyl diphosphate</name>
        <dbReference type="ChEBI" id="CHEBI:57623"/>
    </ligand>
</feature>
<feature type="binding site" evidence="5">
    <location>
        <position position="224"/>
    </location>
    <ligand>
        <name>dimethylallyl diphosphate</name>
        <dbReference type="ChEBI" id="CHEBI:57623"/>
    </ligand>
</feature>
<dbReference type="GO" id="GO:0046872">
    <property type="term" value="F:metal ion binding"/>
    <property type="evidence" value="ECO:0007669"/>
    <property type="project" value="UniProtKB-KW"/>
</dbReference>
<dbReference type="GO" id="GO:0051745">
    <property type="term" value="F:4-hydroxy-3-methylbut-2-enyl diphosphate reductase activity"/>
    <property type="evidence" value="ECO:0007669"/>
    <property type="project" value="UniProtKB-UniRule"/>
</dbReference>
<feature type="binding site" evidence="5">
    <location>
        <position position="126"/>
    </location>
    <ligand>
        <name>isopentenyl diphosphate</name>
        <dbReference type="ChEBI" id="CHEBI:128769"/>
    </ligand>
</feature>
<dbReference type="GO" id="GO:0051539">
    <property type="term" value="F:4 iron, 4 sulfur cluster binding"/>
    <property type="evidence" value="ECO:0007669"/>
    <property type="project" value="UniProtKB-UniRule"/>
</dbReference>
<keyword evidence="7" id="KW-1185">Reference proteome</keyword>
<dbReference type="RefSeq" id="WP_027294673.1">
    <property type="nucleotide sequence ID" value="NZ_CABMJZ010000109.1"/>
</dbReference>
<dbReference type="NCBIfam" id="NF002187">
    <property type="entry name" value="PRK01045.1-1"/>
    <property type="match status" value="1"/>
</dbReference>
<feature type="binding site" evidence="5">
    <location>
        <position position="222"/>
    </location>
    <ligand>
        <name>(2E)-4-hydroxy-3-methylbut-2-enyl diphosphate</name>
        <dbReference type="ChEBI" id="CHEBI:128753"/>
    </ligand>
</feature>
<feature type="binding site" evidence="5">
    <location>
        <position position="12"/>
    </location>
    <ligand>
        <name>[4Fe-4S] cluster</name>
        <dbReference type="ChEBI" id="CHEBI:49883"/>
    </ligand>
</feature>
<feature type="binding site" evidence="5">
    <location>
        <position position="166"/>
    </location>
    <ligand>
        <name>(2E)-4-hydroxy-3-methylbut-2-enyl diphosphate</name>
        <dbReference type="ChEBI" id="CHEBI:128753"/>
    </ligand>
</feature>
<comment type="function">
    <text evidence="5">Catalyzes the conversion of 1-hydroxy-2-methyl-2-(E)-butenyl 4-diphosphate (HMBPP) into a mixture of isopentenyl diphosphate (IPP) and dimethylallyl diphosphate (DMAPP). Acts in the terminal step of the DOXP/MEP pathway for isoprenoid precursor biosynthesis.</text>
</comment>
<dbReference type="OrthoDB" id="9777362at2"/>
<evidence type="ECO:0000256" key="4">
    <source>
        <dbReference type="ARBA" id="ARBA00023014"/>
    </source>
</evidence>
<feature type="binding site" evidence="5">
    <location>
        <position position="41"/>
    </location>
    <ligand>
        <name>dimethylallyl diphosphate</name>
        <dbReference type="ChEBI" id="CHEBI:57623"/>
    </ligand>
</feature>
<dbReference type="EMBL" id="QGQD01000010">
    <property type="protein sequence ID" value="TLD02602.1"/>
    <property type="molecule type" value="Genomic_DNA"/>
</dbReference>
<feature type="binding site" evidence="5">
    <location>
        <position position="194"/>
    </location>
    <ligand>
        <name>[4Fe-4S] cluster</name>
        <dbReference type="ChEBI" id="CHEBI:49883"/>
    </ligand>
</feature>
<dbReference type="Gene3D" id="3.40.1010.20">
    <property type="entry name" value="4-hydroxy-3-methylbut-2-enyl diphosphate reductase, catalytic domain"/>
    <property type="match status" value="2"/>
</dbReference>
<comment type="catalytic activity">
    <reaction evidence="5">
        <text>isopentenyl diphosphate + 2 oxidized [2Fe-2S]-[ferredoxin] + H2O = (2E)-4-hydroxy-3-methylbut-2-enyl diphosphate + 2 reduced [2Fe-2S]-[ferredoxin] + 2 H(+)</text>
        <dbReference type="Rhea" id="RHEA:24488"/>
        <dbReference type="Rhea" id="RHEA-COMP:10000"/>
        <dbReference type="Rhea" id="RHEA-COMP:10001"/>
        <dbReference type="ChEBI" id="CHEBI:15377"/>
        <dbReference type="ChEBI" id="CHEBI:15378"/>
        <dbReference type="ChEBI" id="CHEBI:33737"/>
        <dbReference type="ChEBI" id="CHEBI:33738"/>
        <dbReference type="ChEBI" id="CHEBI:128753"/>
        <dbReference type="ChEBI" id="CHEBI:128769"/>
        <dbReference type="EC" id="1.17.7.4"/>
    </reaction>
</comment>
<comment type="cofactor">
    <cofactor evidence="5">
        <name>[4Fe-4S] cluster</name>
        <dbReference type="ChEBI" id="CHEBI:49883"/>
    </cofactor>
    <text evidence="5">Binds 1 [4Fe-4S] cluster per subunit.</text>
</comment>
<reference evidence="6 7" key="1">
    <citation type="journal article" date="2019" name="Anaerobe">
        <title>Detection of Robinsoniella peoriensis in multiple bone samples of a trauma patient.</title>
        <authorList>
            <person name="Schrottner P."/>
            <person name="Hartwich K."/>
            <person name="Bunk B."/>
            <person name="Schober I."/>
            <person name="Helbig S."/>
            <person name="Rudolph W.W."/>
            <person name="Gunzer F."/>
        </authorList>
    </citation>
    <scope>NUCLEOTIDE SEQUENCE [LARGE SCALE GENOMIC DNA]</scope>
    <source>
        <strain evidence="6 7">DSM 106044</strain>
    </source>
</reference>
<dbReference type="Gene3D" id="3.40.50.11270">
    <property type="match status" value="1"/>
</dbReference>
<dbReference type="GO" id="GO:0016114">
    <property type="term" value="P:terpenoid biosynthetic process"/>
    <property type="evidence" value="ECO:0007669"/>
    <property type="project" value="UniProtKB-UniRule"/>
</dbReference>
<keyword evidence="4 5" id="KW-0411">Iron-sulfur</keyword>
<dbReference type="STRING" id="180332.GCA_000797495_02835"/>
<dbReference type="EC" id="1.17.7.4" evidence="5"/>
<dbReference type="NCBIfam" id="TIGR00216">
    <property type="entry name" value="ispH_lytB"/>
    <property type="match status" value="1"/>
</dbReference>
<comment type="caution">
    <text evidence="6">The sequence shown here is derived from an EMBL/GenBank/DDBJ whole genome shotgun (WGS) entry which is preliminary data.</text>
</comment>
<protein>
    <recommendedName>
        <fullName evidence="5">4-hydroxy-3-methylbut-2-enyl diphosphate reductase</fullName>
        <shortName evidence="5">HMBPP reductase</shortName>
        <ecNumber evidence="5">1.17.7.4</ecNumber>
    </recommendedName>
</protein>
<feature type="binding site" evidence="5">
    <location>
        <position position="41"/>
    </location>
    <ligand>
        <name>isopentenyl diphosphate</name>
        <dbReference type="ChEBI" id="CHEBI:128769"/>
    </ligand>
</feature>
<feature type="binding site" evidence="5">
    <location>
        <position position="266"/>
    </location>
    <ligand>
        <name>isopentenyl diphosphate</name>
        <dbReference type="ChEBI" id="CHEBI:128769"/>
    </ligand>
</feature>
<keyword evidence="3 5" id="KW-0408">Iron</keyword>
<evidence type="ECO:0000256" key="3">
    <source>
        <dbReference type="ARBA" id="ARBA00023004"/>
    </source>
</evidence>
<keyword evidence="5 6" id="KW-0560">Oxidoreductase</keyword>
<keyword evidence="2 5" id="KW-0479">Metal-binding</keyword>
<evidence type="ECO:0000313" key="6">
    <source>
        <dbReference type="EMBL" id="TLD02602.1"/>
    </source>
</evidence>
<feature type="binding site" evidence="5">
    <location>
        <position position="266"/>
    </location>
    <ligand>
        <name>dimethylallyl diphosphate</name>
        <dbReference type="ChEBI" id="CHEBI:57623"/>
    </ligand>
</feature>
<dbReference type="PANTHER" id="PTHR30426:SF0">
    <property type="entry name" value="4-HYDROXY-3-METHYLBUT-2-ENYL DIPHOSPHATE REDUCTASE"/>
    <property type="match status" value="1"/>
</dbReference>
<feature type="binding site" evidence="5">
    <location>
        <position position="223"/>
    </location>
    <ligand>
        <name>isopentenyl diphosphate</name>
        <dbReference type="ChEBI" id="CHEBI:128769"/>
    </ligand>
</feature>
<feature type="binding site" evidence="5">
    <location>
        <position position="98"/>
    </location>
    <ligand>
        <name>[4Fe-4S] cluster</name>
        <dbReference type="ChEBI" id="CHEBI:49883"/>
    </ligand>
</feature>
<sequence>MEVIVAKTAGFCFGVKRAVDKVYEQVEKGTEPICTYGPIIHNEEVVKDLERKGVSVINSVSELKALKEGTVVIRSHGVAKEIYDIIESKGLHLVDATCPFVLKIHNIVKKESASGSEIIIIGNDQHPEVEGIKGWCSGPVTVIESAAEAENFVQESGKRLCIVSQTTFNYNKFNKLVEILSKKGYDIIVLNTICNATEERQTEARAIAKRVDGMIVIGGRHSSNTQKLFEICKNECENTYYIQTLVDLDVHSLPSMGCVGITAGASTPNNIIEEVQKNVRNEF</sequence>
<keyword evidence="5" id="KW-0414">Isoprene biosynthesis</keyword>
<feature type="binding site" evidence="5">
    <location>
        <position position="224"/>
    </location>
    <ligand>
        <name>isopentenyl diphosphate</name>
        <dbReference type="ChEBI" id="CHEBI:128769"/>
    </ligand>
</feature>
<dbReference type="Pfam" id="PF02401">
    <property type="entry name" value="LYTB"/>
    <property type="match status" value="1"/>
</dbReference>
<feature type="binding site" evidence="5">
    <location>
        <position position="76"/>
    </location>
    <ligand>
        <name>isopentenyl diphosphate</name>
        <dbReference type="ChEBI" id="CHEBI:128769"/>
    </ligand>
</feature>
<feature type="binding site" evidence="5">
    <location>
        <position position="126"/>
    </location>
    <ligand>
        <name>(2E)-4-hydroxy-3-methylbut-2-enyl diphosphate</name>
        <dbReference type="ChEBI" id="CHEBI:128753"/>
    </ligand>
</feature>
<name>A0A4U8QBY6_9FIRM</name>
<dbReference type="InterPro" id="IPR003451">
    <property type="entry name" value="LytB/IspH"/>
</dbReference>
<evidence type="ECO:0000256" key="2">
    <source>
        <dbReference type="ARBA" id="ARBA00022723"/>
    </source>
</evidence>
<feature type="active site" description="Proton donor" evidence="5">
    <location>
        <position position="128"/>
    </location>
</feature>
<organism evidence="6 7">
    <name type="scientific">Robinsoniella peoriensis</name>
    <dbReference type="NCBI Taxonomy" id="180332"/>
    <lineage>
        <taxon>Bacteria</taxon>
        <taxon>Bacillati</taxon>
        <taxon>Bacillota</taxon>
        <taxon>Clostridia</taxon>
        <taxon>Lachnospirales</taxon>
        <taxon>Lachnospiraceae</taxon>
        <taxon>Robinsoniella</taxon>
    </lineage>
</organism>
<dbReference type="GO" id="GO:0050992">
    <property type="term" value="P:dimethylallyl diphosphate biosynthetic process"/>
    <property type="evidence" value="ECO:0007669"/>
    <property type="project" value="UniProtKB-UniRule"/>
</dbReference>
<feature type="binding site" evidence="5">
    <location>
        <position position="126"/>
    </location>
    <ligand>
        <name>dimethylallyl diphosphate</name>
        <dbReference type="ChEBI" id="CHEBI:57623"/>
    </ligand>
</feature>
<keyword evidence="1 5" id="KW-0004">4Fe-4S</keyword>
<accession>A0A4U8QBY6</accession>
<comment type="similarity">
    <text evidence="5">Belongs to the IspH family.</text>
</comment>
<proteinExistence type="inferred from homology"/>
<evidence type="ECO:0000256" key="1">
    <source>
        <dbReference type="ARBA" id="ARBA00022485"/>
    </source>
</evidence>